<accession>A0ABR3FI12</accession>
<feature type="region of interest" description="Disordered" evidence="1">
    <location>
        <begin position="108"/>
        <end position="127"/>
    </location>
</feature>
<evidence type="ECO:0000256" key="1">
    <source>
        <dbReference type="SAM" id="MobiDB-lite"/>
    </source>
</evidence>
<feature type="region of interest" description="Disordered" evidence="1">
    <location>
        <begin position="57"/>
        <end position="92"/>
    </location>
</feature>
<organism evidence="2 3">
    <name type="scientific">Marasmius crinis-equi</name>
    <dbReference type="NCBI Taxonomy" id="585013"/>
    <lineage>
        <taxon>Eukaryota</taxon>
        <taxon>Fungi</taxon>
        <taxon>Dikarya</taxon>
        <taxon>Basidiomycota</taxon>
        <taxon>Agaricomycotina</taxon>
        <taxon>Agaricomycetes</taxon>
        <taxon>Agaricomycetidae</taxon>
        <taxon>Agaricales</taxon>
        <taxon>Marasmiineae</taxon>
        <taxon>Marasmiaceae</taxon>
        <taxon>Marasmius</taxon>
    </lineage>
</organism>
<sequence>MVSTTRPTAIPTTSRDNPPHMQNIPTCTSIEIPLFVGETVLSVERRNGMVITTTVKVEVQDQERQPSSQSPSTPSVPAQSAGVTSAAPDSSEELTYLSNAESDQSMVIVDSSAPPPPNPVRSALPGPQWFPSPPRFGILSMTPSSPTRKSNHTIVKPTFTDGLCSTDIITRIVEGVPNARHKAFNNWDSALWDYAAAYQRVHPSRDGIYNNTPGYQPQILKVSAVNNPLAASYTFGSRPKVGEVDVQGLDLDANRLSYEVEMSPNA</sequence>
<feature type="region of interest" description="Disordered" evidence="1">
    <location>
        <begin position="1"/>
        <end position="24"/>
    </location>
</feature>
<dbReference type="Proteomes" id="UP001465976">
    <property type="component" value="Unassembled WGS sequence"/>
</dbReference>
<protein>
    <submittedName>
        <fullName evidence="2">Uncharacterized protein</fullName>
    </submittedName>
</protein>
<keyword evidence="3" id="KW-1185">Reference proteome</keyword>
<reference evidence="2 3" key="1">
    <citation type="submission" date="2024-02" db="EMBL/GenBank/DDBJ databases">
        <title>A draft genome for the cacao thread blight pathogen Marasmius crinis-equi.</title>
        <authorList>
            <person name="Cohen S.P."/>
            <person name="Baruah I.K."/>
            <person name="Amoako-Attah I."/>
            <person name="Bukari Y."/>
            <person name="Meinhardt L.W."/>
            <person name="Bailey B.A."/>
        </authorList>
    </citation>
    <scope>NUCLEOTIDE SEQUENCE [LARGE SCALE GENOMIC DNA]</scope>
    <source>
        <strain evidence="2 3">GH-76</strain>
    </source>
</reference>
<name>A0ABR3FI12_9AGAR</name>
<dbReference type="EMBL" id="JBAHYK010000347">
    <property type="protein sequence ID" value="KAL0574980.1"/>
    <property type="molecule type" value="Genomic_DNA"/>
</dbReference>
<evidence type="ECO:0000313" key="2">
    <source>
        <dbReference type="EMBL" id="KAL0574980.1"/>
    </source>
</evidence>
<gene>
    <name evidence="2" type="ORF">V5O48_006996</name>
</gene>
<evidence type="ECO:0000313" key="3">
    <source>
        <dbReference type="Proteomes" id="UP001465976"/>
    </source>
</evidence>
<feature type="compositionally biased region" description="Low complexity" evidence="1">
    <location>
        <begin position="65"/>
        <end position="80"/>
    </location>
</feature>
<feature type="compositionally biased region" description="Polar residues" evidence="1">
    <location>
        <begin position="1"/>
        <end position="16"/>
    </location>
</feature>
<comment type="caution">
    <text evidence="2">The sequence shown here is derived from an EMBL/GenBank/DDBJ whole genome shotgun (WGS) entry which is preliminary data.</text>
</comment>
<proteinExistence type="predicted"/>